<evidence type="ECO:0000256" key="7">
    <source>
        <dbReference type="RuleBase" id="RU004473"/>
    </source>
</evidence>
<dbReference type="GO" id="GO:0008460">
    <property type="term" value="F:dTDP-glucose 4,6-dehydratase activity"/>
    <property type="evidence" value="ECO:0007669"/>
    <property type="project" value="UniProtKB-EC"/>
</dbReference>
<dbReference type="GO" id="GO:0009225">
    <property type="term" value="P:nucleotide-sugar metabolic process"/>
    <property type="evidence" value="ECO:0007669"/>
    <property type="project" value="InterPro"/>
</dbReference>
<evidence type="ECO:0000256" key="3">
    <source>
        <dbReference type="ARBA" id="ARBA00008178"/>
    </source>
</evidence>
<feature type="domain" description="NAD(P)-binding" evidence="8">
    <location>
        <begin position="5"/>
        <end position="332"/>
    </location>
</feature>
<dbReference type="PROSITE" id="PS00061">
    <property type="entry name" value="ADH_SHORT"/>
    <property type="match status" value="1"/>
</dbReference>
<dbReference type="NCBIfam" id="TIGR01181">
    <property type="entry name" value="dTDP_gluc_dehyt"/>
    <property type="match status" value="1"/>
</dbReference>
<protein>
    <recommendedName>
        <fullName evidence="4 7">dTDP-glucose 4,6-dehydratase</fullName>
        <ecNumber evidence="4 7">4.2.1.46</ecNumber>
    </recommendedName>
</protein>
<dbReference type="EC" id="4.2.1.46" evidence="4 7"/>
<keyword evidence="5" id="KW-0520">NAD</keyword>
<keyword evidence="10" id="KW-1185">Reference proteome</keyword>
<gene>
    <name evidence="9" type="ORF">SAMN06297144_1408</name>
</gene>
<evidence type="ECO:0000259" key="8">
    <source>
        <dbReference type="Pfam" id="PF16363"/>
    </source>
</evidence>
<comment type="catalytic activity">
    <reaction evidence="1 7">
        <text>dTDP-alpha-D-glucose = dTDP-4-dehydro-6-deoxy-alpha-D-glucose + H2O</text>
        <dbReference type="Rhea" id="RHEA:17221"/>
        <dbReference type="ChEBI" id="CHEBI:15377"/>
        <dbReference type="ChEBI" id="CHEBI:57477"/>
        <dbReference type="ChEBI" id="CHEBI:57649"/>
        <dbReference type="EC" id="4.2.1.46"/>
    </reaction>
</comment>
<dbReference type="InterPro" id="IPR016040">
    <property type="entry name" value="NAD(P)-bd_dom"/>
</dbReference>
<dbReference type="RefSeq" id="WP_097063182.1">
    <property type="nucleotide sequence ID" value="NZ_OBMI01000001.1"/>
</dbReference>
<dbReference type="InterPro" id="IPR036291">
    <property type="entry name" value="NAD(P)-bd_dom_sf"/>
</dbReference>
<proteinExistence type="inferred from homology"/>
<name>A0A285QM00_9SPHN</name>
<evidence type="ECO:0000256" key="1">
    <source>
        <dbReference type="ARBA" id="ARBA00001539"/>
    </source>
</evidence>
<sequence length="356" mass="38724">MANLLITGGAGFIGANFVHHWRGSHSADAIVVLDALTYAGNRANLDGLDSVELVEGDICDTALVDRLMVDHDIDTIVHFAAESHVDRSITGPDAFVQTNVVGTHSLLKAAKTRWLGGSGQPHRFHHVSTDEVYGSLAPDDPAFSETTPYQPNSPYSASKAGSDHLVRAYHHTYGLDTTTSNCSNNYGPYQFPEKLIPLFTLNALSGRSLPIYGDGMNVRDWLHVEDHCRGIELVIEKGRSGETYNIGGGQELLNLTVVEEICRGVDAAFAADPSLAARYPDAPAAKGGSTAELKTYVTDRPGHDRRYAIDETKVRSELGYAPARDFPTGFAETLGWYLANEGWWQPLVERARTARG</sequence>
<dbReference type="InterPro" id="IPR005888">
    <property type="entry name" value="dTDP_Gluc_deHydtase"/>
</dbReference>
<reference evidence="9 10" key="1">
    <citation type="submission" date="2017-07" db="EMBL/GenBank/DDBJ databases">
        <authorList>
            <person name="Sun Z.S."/>
            <person name="Albrecht U."/>
            <person name="Echele G."/>
            <person name="Lee C.C."/>
        </authorList>
    </citation>
    <scope>NUCLEOTIDE SEQUENCE [LARGE SCALE GENOMIC DNA]</scope>
    <source>
        <strain evidence="9 10">CGMCC 1.12672</strain>
    </source>
</reference>
<dbReference type="Gene3D" id="3.40.50.720">
    <property type="entry name" value="NAD(P)-binding Rossmann-like Domain"/>
    <property type="match status" value="1"/>
</dbReference>
<organism evidence="9 10">
    <name type="scientific">Sphingomonas guangdongensis</name>
    <dbReference type="NCBI Taxonomy" id="1141890"/>
    <lineage>
        <taxon>Bacteria</taxon>
        <taxon>Pseudomonadati</taxon>
        <taxon>Pseudomonadota</taxon>
        <taxon>Alphaproteobacteria</taxon>
        <taxon>Sphingomonadales</taxon>
        <taxon>Sphingomonadaceae</taxon>
        <taxon>Sphingomonas</taxon>
    </lineage>
</organism>
<dbReference type="EMBL" id="OBMI01000001">
    <property type="protein sequence ID" value="SOB81122.1"/>
    <property type="molecule type" value="Genomic_DNA"/>
</dbReference>
<dbReference type="Pfam" id="PF16363">
    <property type="entry name" value="GDP_Man_Dehyd"/>
    <property type="match status" value="1"/>
</dbReference>
<evidence type="ECO:0000313" key="9">
    <source>
        <dbReference type="EMBL" id="SOB81122.1"/>
    </source>
</evidence>
<evidence type="ECO:0000256" key="2">
    <source>
        <dbReference type="ARBA" id="ARBA00001911"/>
    </source>
</evidence>
<dbReference type="AlphaFoldDB" id="A0A285QM00"/>
<evidence type="ECO:0000313" key="10">
    <source>
        <dbReference type="Proteomes" id="UP000219494"/>
    </source>
</evidence>
<dbReference type="SUPFAM" id="SSF51735">
    <property type="entry name" value="NAD(P)-binding Rossmann-fold domains"/>
    <property type="match status" value="1"/>
</dbReference>
<dbReference type="PANTHER" id="PTHR43000">
    <property type="entry name" value="DTDP-D-GLUCOSE 4,6-DEHYDRATASE-RELATED"/>
    <property type="match status" value="1"/>
</dbReference>
<comment type="similarity">
    <text evidence="3 7">Belongs to the NAD(P)-dependent epimerase/dehydratase family. dTDP-glucose dehydratase subfamily.</text>
</comment>
<dbReference type="Proteomes" id="UP000219494">
    <property type="component" value="Unassembled WGS sequence"/>
</dbReference>
<keyword evidence="6 7" id="KW-0456">Lyase</keyword>
<dbReference type="CDD" id="cd05246">
    <property type="entry name" value="dTDP_GD_SDR_e"/>
    <property type="match status" value="1"/>
</dbReference>
<evidence type="ECO:0000256" key="6">
    <source>
        <dbReference type="ARBA" id="ARBA00023239"/>
    </source>
</evidence>
<evidence type="ECO:0000256" key="5">
    <source>
        <dbReference type="ARBA" id="ARBA00023027"/>
    </source>
</evidence>
<dbReference type="OrthoDB" id="9801785at2"/>
<accession>A0A285QM00</accession>
<dbReference type="InterPro" id="IPR020904">
    <property type="entry name" value="Sc_DH/Rdtase_CS"/>
</dbReference>
<dbReference type="Gene3D" id="3.90.25.10">
    <property type="entry name" value="UDP-galactose 4-epimerase, domain 1"/>
    <property type="match status" value="1"/>
</dbReference>
<comment type="cofactor">
    <cofactor evidence="2 7">
        <name>NAD(+)</name>
        <dbReference type="ChEBI" id="CHEBI:57540"/>
    </cofactor>
</comment>
<evidence type="ECO:0000256" key="4">
    <source>
        <dbReference type="ARBA" id="ARBA00011990"/>
    </source>
</evidence>